<organism evidence="1 2">
    <name type="scientific">Methanofollis formosanus</name>
    <dbReference type="NCBI Taxonomy" id="299308"/>
    <lineage>
        <taxon>Archaea</taxon>
        <taxon>Methanobacteriati</taxon>
        <taxon>Methanobacteriota</taxon>
        <taxon>Stenosarchaea group</taxon>
        <taxon>Methanomicrobia</taxon>
        <taxon>Methanomicrobiales</taxon>
        <taxon>Methanomicrobiaceae</taxon>
        <taxon>Methanofollis</taxon>
    </lineage>
</organism>
<accession>A0A8G1EFF7</accession>
<sequence length="82" mass="9360">MSDAIIRNLLKTDEKRGGRLQETLPGVLDHREFARVVQQVWNMGTGSHLAPDLSDLTFFFDFRSADPGRMGRIWEIVILGIF</sequence>
<dbReference type="RefSeq" id="WP_220681840.1">
    <property type="nucleotide sequence ID" value="NZ_CP037968.1"/>
</dbReference>
<dbReference type="Proteomes" id="UP000826709">
    <property type="component" value="Chromosome"/>
</dbReference>
<name>A0A8G1EFF7_9EURY</name>
<reference evidence="1" key="2">
    <citation type="submission" date="2019-03" db="EMBL/GenBank/DDBJ databases">
        <authorList>
            <person name="Chen S.-C."/>
            <person name="Wu S.-Y."/>
            <person name="Lai M.-C."/>
        </authorList>
    </citation>
    <scope>NUCLEOTIDE SEQUENCE</scope>
    <source>
        <strain evidence="1">ML15</strain>
    </source>
</reference>
<reference evidence="1" key="1">
    <citation type="journal article" date="2005" name="Int. J. Syst. Evol. Microbiol.">
        <title>Methanofollis formosanus sp. nov., isolated from a fish pond.</title>
        <authorList>
            <person name="Wu S.Y."/>
            <person name="Chen S.C."/>
            <person name="Lai M.C."/>
        </authorList>
    </citation>
    <scope>NUCLEOTIDE SEQUENCE</scope>
    <source>
        <strain evidence="1">ML15</strain>
    </source>
</reference>
<protein>
    <submittedName>
        <fullName evidence="1">Uncharacterized protein</fullName>
    </submittedName>
</protein>
<evidence type="ECO:0000313" key="2">
    <source>
        <dbReference type="Proteomes" id="UP000826709"/>
    </source>
</evidence>
<keyword evidence="2" id="KW-1185">Reference proteome</keyword>
<evidence type="ECO:0000313" key="1">
    <source>
        <dbReference type="EMBL" id="QYZ78104.1"/>
    </source>
</evidence>
<proteinExistence type="predicted"/>
<gene>
    <name evidence="1" type="ORF">E2N92_00990</name>
</gene>
<dbReference type="KEGG" id="mfk:E2N92_00990"/>
<dbReference type="EMBL" id="CP037968">
    <property type="protein sequence ID" value="QYZ78104.1"/>
    <property type="molecule type" value="Genomic_DNA"/>
</dbReference>
<dbReference type="AlphaFoldDB" id="A0A8G1EFF7"/>